<dbReference type="PANTHER" id="PTHR13140:SF857">
    <property type="entry name" value="MYOSIN-11"/>
    <property type="match status" value="1"/>
</dbReference>
<evidence type="ECO:0000256" key="1">
    <source>
        <dbReference type="ARBA" id="ARBA00008314"/>
    </source>
</evidence>
<dbReference type="PROSITE" id="PS51844">
    <property type="entry name" value="SH3_LIKE"/>
    <property type="match status" value="1"/>
</dbReference>
<evidence type="ECO:0000256" key="7">
    <source>
        <dbReference type="ARBA" id="ARBA00023175"/>
    </source>
</evidence>
<dbReference type="InterPro" id="IPR036961">
    <property type="entry name" value="Kinesin_motor_dom_sf"/>
</dbReference>
<keyword evidence="10" id="KW-0812">Transmembrane</keyword>
<feature type="domain" description="Myosin N-terminal SH3-like" evidence="12">
    <location>
        <begin position="34"/>
        <end position="84"/>
    </location>
</feature>
<accession>A0A3B1J8K0</accession>
<keyword evidence="10" id="KW-1133">Transmembrane helix</keyword>
<evidence type="ECO:0000313" key="13">
    <source>
        <dbReference type="Ensembl" id="ENSAMXP00000038195.1"/>
    </source>
</evidence>
<dbReference type="SUPFAM" id="SSF52540">
    <property type="entry name" value="P-loop containing nucleoside triphosphate hydrolases"/>
    <property type="match status" value="1"/>
</dbReference>
<evidence type="ECO:0000259" key="11">
    <source>
        <dbReference type="PROSITE" id="PS51456"/>
    </source>
</evidence>
<sequence>MPEMAQRSGQEDPERYLFVDRAVVYNPATQADWTAKKLVWVPSERHGFEAASIREERGDEVVVELAENGKKAMVNKDDIQKMNPPKFSKVEDMAELTCLNEASVLHNLKDRYYSGLIYTYSGLFCVVINPYKNLPIYSENIIEMYRGKKRHEMPPHIYAISESAYRCMLQDREDQSILCTGESGAGKTENTKKVIQYLAHVASSHKGRKDHNIPPESPKPVKLQSGLLVYVSSLVLVSSFFALNSQRAYSGHFSLSLHIIFVFLWLFALHFTCCVLFFFFITIAFFIFQNSNMYLQMHCKVNYYEW</sequence>
<dbReference type="InterPro" id="IPR001609">
    <property type="entry name" value="Myosin_head_motor_dom-like"/>
</dbReference>
<keyword evidence="3 9" id="KW-0067">ATP-binding</keyword>
<keyword evidence="8 9" id="KW-0009">Actin-binding</keyword>
<evidence type="ECO:0000256" key="10">
    <source>
        <dbReference type="SAM" id="Phobius"/>
    </source>
</evidence>
<comment type="similarity">
    <text evidence="1 9">Belongs to the TRAFAC class myosin-kinesin ATPase superfamily. Myosin family.</text>
</comment>
<keyword evidence="7 9" id="KW-0505">Motor protein</keyword>
<dbReference type="Pfam" id="PF00063">
    <property type="entry name" value="Myosin_head"/>
    <property type="match status" value="1"/>
</dbReference>
<feature type="binding site" evidence="9">
    <location>
        <begin position="181"/>
        <end position="188"/>
    </location>
    <ligand>
        <name>ATP</name>
        <dbReference type="ChEBI" id="CHEBI:30616"/>
    </ligand>
</feature>
<dbReference type="GO" id="GO:0007015">
    <property type="term" value="P:actin filament organization"/>
    <property type="evidence" value="ECO:0007669"/>
    <property type="project" value="TreeGrafter"/>
</dbReference>
<reference evidence="14" key="2">
    <citation type="journal article" date="2014" name="Nat. Commun.">
        <title>The cavefish genome reveals candidate genes for eye loss.</title>
        <authorList>
            <person name="McGaugh S.E."/>
            <person name="Gross J.B."/>
            <person name="Aken B."/>
            <person name="Blin M."/>
            <person name="Borowsky R."/>
            <person name="Chalopin D."/>
            <person name="Hinaux H."/>
            <person name="Jeffery W.R."/>
            <person name="Keene A."/>
            <person name="Ma L."/>
            <person name="Minx P."/>
            <person name="Murphy D."/>
            <person name="O'Quin K.E."/>
            <person name="Retaux S."/>
            <person name="Rohner N."/>
            <person name="Searle S.M."/>
            <person name="Stahl B.A."/>
            <person name="Tabin C."/>
            <person name="Volff J.N."/>
            <person name="Yoshizawa M."/>
            <person name="Warren W.C."/>
        </authorList>
    </citation>
    <scope>NUCLEOTIDE SEQUENCE [LARGE SCALE GENOMIC DNA]</scope>
    <source>
        <strain evidence="14">female</strain>
    </source>
</reference>
<reference evidence="13" key="3">
    <citation type="submission" date="2025-08" db="UniProtKB">
        <authorList>
            <consortium name="Ensembl"/>
        </authorList>
    </citation>
    <scope>IDENTIFICATION</scope>
</reference>
<dbReference type="GO" id="GO:0005516">
    <property type="term" value="F:calmodulin binding"/>
    <property type="evidence" value="ECO:0007669"/>
    <property type="project" value="UniProtKB-KW"/>
</dbReference>
<feature type="transmembrane region" description="Helical" evidence="10">
    <location>
        <begin position="255"/>
        <end position="288"/>
    </location>
</feature>
<dbReference type="SMART" id="SM00242">
    <property type="entry name" value="MYSc"/>
    <property type="match status" value="1"/>
</dbReference>
<feature type="domain" description="Myosin motor" evidence="11">
    <location>
        <begin position="88"/>
        <end position="306"/>
    </location>
</feature>
<feature type="transmembrane region" description="Helical" evidence="10">
    <location>
        <begin position="227"/>
        <end position="243"/>
    </location>
</feature>
<keyword evidence="2 9" id="KW-0547">Nucleotide-binding</keyword>
<evidence type="ECO:0000256" key="6">
    <source>
        <dbReference type="ARBA" id="ARBA00023123"/>
    </source>
</evidence>
<dbReference type="Gene3D" id="2.30.30.360">
    <property type="entry name" value="Myosin S1 fragment, N-terminal"/>
    <property type="match status" value="1"/>
</dbReference>
<dbReference type="Pfam" id="PF02736">
    <property type="entry name" value="Myosin_N"/>
    <property type="match status" value="1"/>
</dbReference>
<dbReference type="InterPro" id="IPR004009">
    <property type="entry name" value="SH3_Myosin"/>
</dbReference>
<proteinExistence type="inferred from homology"/>
<evidence type="ECO:0000313" key="14">
    <source>
        <dbReference type="Proteomes" id="UP000018467"/>
    </source>
</evidence>
<evidence type="ECO:0000256" key="5">
    <source>
        <dbReference type="ARBA" id="ARBA00023054"/>
    </source>
</evidence>
<dbReference type="GO" id="GO:0051015">
    <property type="term" value="F:actin filament binding"/>
    <property type="evidence" value="ECO:0007669"/>
    <property type="project" value="InterPro"/>
</dbReference>
<keyword evidence="5" id="KW-0175">Coiled coil</keyword>
<comment type="caution">
    <text evidence="9">Lacks conserved residue(s) required for the propagation of feature annotation.</text>
</comment>
<keyword evidence="14" id="KW-1185">Reference proteome</keyword>
<organism evidence="13 14">
    <name type="scientific">Astyanax mexicanus</name>
    <name type="common">Blind cave fish</name>
    <name type="synonym">Astyanax fasciatus mexicanus</name>
    <dbReference type="NCBI Taxonomy" id="7994"/>
    <lineage>
        <taxon>Eukaryota</taxon>
        <taxon>Metazoa</taxon>
        <taxon>Chordata</taxon>
        <taxon>Craniata</taxon>
        <taxon>Vertebrata</taxon>
        <taxon>Euteleostomi</taxon>
        <taxon>Actinopterygii</taxon>
        <taxon>Neopterygii</taxon>
        <taxon>Teleostei</taxon>
        <taxon>Ostariophysi</taxon>
        <taxon>Characiformes</taxon>
        <taxon>Characoidei</taxon>
        <taxon>Acestrorhamphidae</taxon>
        <taxon>Acestrorhamphinae</taxon>
        <taxon>Astyanax</taxon>
    </lineage>
</organism>
<evidence type="ECO:0000259" key="12">
    <source>
        <dbReference type="PROSITE" id="PS51844"/>
    </source>
</evidence>
<evidence type="ECO:0000256" key="4">
    <source>
        <dbReference type="ARBA" id="ARBA00022860"/>
    </source>
</evidence>
<dbReference type="Proteomes" id="UP000018467">
    <property type="component" value="Unassembled WGS sequence"/>
</dbReference>
<dbReference type="GO" id="GO:0016459">
    <property type="term" value="C:myosin complex"/>
    <property type="evidence" value="ECO:0007669"/>
    <property type="project" value="UniProtKB-KW"/>
</dbReference>
<dbReference type="PANTHER" id="PTHR13140">
    <property type="entry name" value="MYOSIN"/>
    <property type="match status" value="1"/>
</dbReference>
<name>A0A3B1J8K0_ASTMX</name>
<evidence type="ECO:0000256" key="9">
    <source>
        <dbReference type="PROSITE-ProRule" id="PRU00782"/>
    </source>
</evidence>
<evidence type="ECO:0000256" key="8">
    <source>
        <dbReference type="ARBA" id="ARBA00023203"/>
    </source>
</evidence>
<dbReference type="Gene3D" id="3.40.850.10">
    <property type="entry name" value="Kinesin motor domain"/>
    <property type="match status" value="1"/>
</dbReference>
<dbReference type="Bgee" id="ENSAMXG00000009783">
    <property type="expression patterns" value="Expressed in heart and 14 other cell types or tissues"/>
</dbReference>
<dbReference type="InterPro" id="IPR008989">
    <property type="entry name" value="Myosin_S1_N"/>
</dbReference>
<evidence type="ECO:0000256" key="3">
    <source>
        <dbReference type="ARBA" id="ARBA00022840"/>
    </source>
</evidence>
<dbReference type="GeneTree" id="ENSGT00940000155159"/>
<reference evidence="13" key="4">
    <citation type="submission" date="2025-09" db="UniProtKB">
        <authorList>
            <consortium name="Ensembl"/>
        </authorList>
    </citation>
    <scope>IDENTIFICATION</scope>
</reference>
<dbReference type="AlphaFoldDB" id="A0A3B1J8K0"/>
<dbReference type="GO" id="GO:0016020">
    <property type="term" value="C:membrane"/>
    <property type="evidence" value="ECO:0007669"/>
    <property type="project" value="TreeGrafter"/>
</dbReference>
<dbReference type="PROSITE" id="PS51456">
    <property type="entry name" value="MYOSIN_MOTOR"/>
    <property type="match status" value="1"/>
</dbReference>
<keyword evidence="6 9" id="KW-0518">Myosin</keyword>
<dbReference type="Ensembl" id="ENSAMXT00000029937.1">
    <property type="protein sequence ID" value="ENSAMXP00000038195.1"/>
    <property type="gene ID" value="ENSAMXG00000009783.2"/>
</dbReference>
<dbReference type="GO" id="GO:0000146">
    <property type="term" value="F:microfilament motor activity"/>
    <property type="evidence" value="ECO:0007669"/>
    <property type="project" value="TreeGrafter"/>
</dbReference>
<dbReference type="FunFam" id="3.40.850.10:FF:000101">
    <property type="entry name" value="Slow myosin heavy chain 2"/>
    <property type="match status" value="1"/>
</dbReference>
<dbReference type="GO" id="GO:0005737">
    <property type="term" value="C:cytoplasm"/>
    <property type="evidence" value="ECO:0007669"/>
    <property type="project" value="TreeGrafter"/>
</dbReference>
<keyword evidence="4" id="KW-0112">Calmodulin-binding</keyword>
<dbReference type="FunFam" id="2.30.30.360:FF:000001">
    <property type="entry name" value="Myosin heavy chain"/>
    <property type="match status" value="1"/>
</dbReference>
<reference evidence="14" key="1">
    <citation type="submission" date="2013-03" db="EMBL/GenBank/DDBJ databases">
        <authorList>
            <person name="Jeffery W."/>
            <person name="Warren W."/>
            <person name="Wilson R.K."/>
        </authorList>
    </citation>
    <scope>NUCLEOTIDE SEQUENCE</scope>
    <source>
        <strain evidence="14">female</strain>
    </source>
</reference>
<protein>
    <submittedName>
        <fullName evidence="13">Myosin, heavy chain 10, non-muscle</fullName>
    </submittedName>
</protein>
<dbReference type="GO" id="GO:0005524">
    <property type="term" value="F:ATP binding"/>
    <property type="evidence" value="ECO:0007669"/>
    <property type="project" value="UniProtKB-UniRule"/>
</dbReference>
<dbReference type="PRINTS" id="PR00193">
    <property type="entry name" value="MYOSINHEAVY"/>
</dbReference>
<keyword evidence="10" id="KW-0472">Membrane</keyword>
<evidence type="ECO:0000256" key="2">
    <source>
        <dbReference type="ARBA" id="ARBA00022741"/>
    </source>
</evidence>
<dbReference type="SUPFAM" id="SSF50084">
    <property type="entry name" value="Myosin S1 fragment, N-terminal domain"/>
    <property type="match status" value="1"/>
</dbReference>
<dbReference type="InterPro" id="IPR027417">
    <property type="entry name" value="P-loop_NTPase"/>
</dbReference>
<dbReference type="GO" id="GO:0048731">
    <property type="term" value="P:system development"/>
    <property type="evidence" value="ECO:0007669"/>
    <property type="project" value="UniProtKB-ARBA"/>
</dbReference>